<reference evidence="1" key="1">
    <citation type="submission" date="2021-02" db="EMBL/GenBank/DDBJ databases">
        <authorList>
            <person name="Dougan E. K."/>
            <person name="Rhodes N."/>
            <person name="Thang M."/>
            <person name="Chan C."/>
        </authorList>
    </citation>
    <scope>NUCLEOTIDE SEQUENCE</scope>
</reference>
<evidence type="ECO:0000313" key="2">
    <source>
        <dbReference type="Proteomes" id="UP000649617"/>
    </source>
</evidence>
<dbReference type="OrthoDB" id="425985at2759"/>
<dbReference type="Proteomes" id="UP000649617">
    <property type="component" value="Unassembled WGS sequence"/>
</dbReference>
<dbReference type="AlphaFoldDB" id="A0A812N3Y8"/>
<sequence length="257" mass="28599">MDHFEEGLQLFLARHQTPLEKLEVTEFRQSCFTSSRTLYICDSCLGGPCASSSTVRDSEHPSVSGANPCQSCQFCRSAHSYVLYLDASGAIKQGLADDGGWRAWTVGEPFASHDVQNLFRQVQEGHYEIVVADASQRTSLAHMQPERLAQGLSLAQEIGRGIAERGVLGLQTSYTIKHGALAGAPCSHVHMAVTRRRCLPFDQRLRASRLFYRSYRRCSVCHCHIAAPFNDEHSAKRLLYETGDFVAIVPYASTPYR</sequence>
<dbReference type="Gene3D" id="3.30.428.10">
    <property type="entry name" value="HIT-like"/>
    <property type="match status" value="1"/>
</dbReference>
<accession>A0A812N3Y8</accession>
<gene>
    <name evidence="1" type="ORF">SPIL2461_LOCUS6633</name>
</gene>
<organism evidence="1 2">
    <name type="scientific">Symbiodinium pilosum</name>
    <name type="common">Dinoflagellate</name>
    <dbReference type="NCBI Taxonomy" id="2952"/>
    <lineage>
        <taxon>Eukaryota</taxon>
        <taxon>Sar</taxon>
        <taxon>Alveolata</taxon>
        <taxon>Dinophyceae</taxon>
        <taxon>Suessiales</taxon>
        <taxon>Symbiodiniaceae</taxon>
        <taxon>Symbiodinium</taxon>
    </lineage>
</organism>
<evidence type="ECO:0000313" key="1">
    <source>
        <dbReference type="EMBL" id="CAE7294702.1"/>
    </source>
</evidence>
<name>A0A812N3Y8_SYMPI</name>
<dbReference type="EMBL" id="CAJNIZ010010136">
    <property type="protein sequence ID" value="CAE7294702.1"/>
    <property type="molecule type" value="Genomic_DNA"/>
</dbReference>
<keyword evidence="2" id="KW-1185">Reference proteome</keyword>
<dbReference type="InterPro" id="IPR036265">
    <property type="entry name" value="HIT-like_sf"/>
</dbReference>
<proteinExistence type="predicted"/>
<feature type="non-terminal residue" evidence="1">
    <location>
        <position position="1"/>
    </location>
</feature>
<protein>
    <submittedName>
        <fullName evidence="1">Uncharacterized protein</fullName>
    </submittedName>
</protein>
<comment type="caution">
    <text evidence="1">The sequence shown here is derived from an EMBL/GenBank/DDBJ whole genome shotgun (WGS) entry which is preliminary data.</text>
</comment>